<comment type="caution">
    <text evidence="2">The sequence shown here is derived from an EMBL/GenBank/DDBJ whole genome shotgun (WGS) entry which is preliminary data.</text>
</comment>
<dbReference type="EMBL" id="LIAE01009682">
    <property type="protein sequence ID" value="PAV68838.1"/>
    <property type="molecule type" value="Genomic_DNA"/>
</dbReference>
<evidence type="ECO:0000256" key="1">
    <source>
        <dbReference type="SAM" id="MobiDB-lite"/>
    </source>
</evidence>
<dbReference type="Proteomes" id="UP000218231">
    <property type="component" value="Unassembled WGS sequence"/>
</dbReference>
<gene>
    <name evidence="2" type="ORF">WR25_03559</name>
</gene>
<evidence type="ECO:0000313" key="2">
    <source>
        <dbReference type="EMBL" id="PAV68838.1"/>
    </source>
</evidence>
<feature type="region of interest" description="Disordered" evidence="1">
    <location>
        <begin position="1"/>
        <end position="32"/>
    </location>
</feature>
<organism evidence="2 3">
    <name type="scientific">Diploscapter pachys</name>
    <dbReference type="NCBI Taxonomy" id="2018661"/>
    <lineage>
        <taxon>Eukaryota</taxon>
        <taxon>Metazoa</taxon>
        <taxon>Ecdysozoa</taxon>
        <taxon>Nematoda</taxon>
        <taxon>Chromadorea</taxon>
        <taxon>Rhabditida</taxon>
        <taxon>Rhabditina</taxon>
        <taxon>Rhabditomorpha</taxon>
        <taxon>Rhabditoidea</taxon>
        <taxon>Rhabditidae</taxon>
        <taxon>Diploscapter</taxon>
    </lineage>
</organism>
<name>A0A2A2K4H0_9BILA</name>
<sequence>MRGLEMEIVETGSAGEGEEVGSREEGESESESGGVDCVKFRFHVVENVYSDTEFFEIKIPHTPAYGKGQEWNRTRHSISSHIQFSTYLHTILSVLPYAFLTSSQDPPFMHPELKLVSALQKLFMYDVPTTFVAGQRDAVVAVSGIAIRTETTSLELLLGCRRGDGHADPRTGKDIGAAWVGREPCEGVDDVRGLMVLGQIGHFERVRAPVGPVQVSVEERQVVWVRDAHRQDCSPEME</sequence>
<proteinExistence type="predicted"/>
<evidence type="ECO:0000313" key="3">
    <source>
        <dbReference type="Proteomes" id="UP000218231"/>
    </source>
</evidence>
<reference evidence="2 3" key="1">
    <citation type="journal article" date="2017" name="Curr. Biol.">
        <title>Genome architecture and evolution of a unichromosomal asexual nematode.</title>
        <authorList>
            <person name="Fradin H."/>
            <person name="Zegar C."/>
            <person name="Gutwein M."/>
            <person name="Lucas J."/>
            <person name="Kovtun M."/>
            <person name="Corcoran D."/>
            <person name="Baugh L.R."/>
            <person name="Kiontke K."/>
            <person name="Gunsalus K."/>
            <person name="Fitch D.H."/>
            <person name="Piano F."/>
        </authorList>
    </citation>
    <scope>NUCLEOTIDE SEQUENCE [LARGE SCALE GENOMIC DNA]</scope>
    <source>
        <strain evidence="2">PF1309</strain>
    </source>
</reference>
<protein>
    <submittedName>
        <fullName evidence="2">Uncharacterized protein</fullName>
    </submittedName>
</protein>
<dbReference type="AlphaFoldDB" id="A0A2A2K4H0"/>
<keyword evidence="3" id="KW-1185">Reference proteome</keyword>
<accession>A0A2A2K4H0</accession>